<keyword evidence="2" id="KW-1185">Reference proteome</keyword>
<accession>A0A9P0P207</accession>
<dbReference type="Proteomes" id="UP001152888">
    <property type="component" value="Unassembled WGS sequence"/>
</dbReference>
<sequence length="61" mass="6594">MVQVPIADPLRPLSLNGLQCISPYQSKTTVALSTVGVGESRGQQINRIVSFTDVLKQKRPG</sequence>
<evidence type="ECO:0000313" key="1">
    <source>
        <dbReference type="EMBL" id="CAH1967901.1"/>
    </source>
</evidence>
<name>A0A9P0P207_ACAOB</name>
<dbReference type="AlphaFoldDB" id="A0A9P0P207"/>
<protein>
    <submittedName>
        <fullName evidence="1">Uncharacterized protein</fullName>
    </submittedName>
</protein>
<gene>
    <name evidence="1" type="ORF">ACAOBT_LOCUS7593</name>
</gene>
<organism evidence="1 2">
    <name type="scientific">Acanthoscelides obtectus</name>
    <name type="common">Bean weevil</name>
    <name type="synonym">Bruchus obtectus</name>
    <dbReference type="NCBI Taxonomy" id="200917"/>
    <lineage>
        <taxon>Eukaryota</taxon>
        <taxon>Metazoa</taxon>
        <taxon>Ecdysozoa</taxon>
        <taxon>Arthropoda</taxon>
        <taxon>Hexapoda</taxon>
        <taxon>Insecta</taxon>
        <taxon>Pterygota</taxon>
        <taxon>Neoptera</taxon>
        <taxon>Endopterygota</taxon>
        <taxon>Coleoptera</taxon>
        <taxon>Polyphaga</taxon>
        <taxon>Cucujiformia</taxon>
        <taxon>Chrysomeloidea</taxon>
        <taxon>Chrysomelidae</taxon>
        <taxon>Bruchinae</taxon>
        <taxon>Bruchini</taxon>
        <taxon>Acanthoscelides</taxon>
    </lineage>
</organism>
<proteinExistence type="predicted"/>
<evidence type="ECO:0000313" key="2">
    <source>
        <dbReference type="Proteomes" id="UP001152888"/>
    </source>
</evidence>
<reference evidence="1" key="1">
    <citation type="submission" date="2022-03" db="EMBL/GenBank/DDBJ databases">
        <authorList>
            <person name="Sayadi A."/>
        </authorList>
    </citation>
    <scope>NUCLEOTIDE SEQUENCE</scope>
</reference>
<dbReference type="EMBL" id="CAKOFQ010006749">
    <property type="protein sequence ID" value="CAH1967901.1"/>
    <property type="molecule type" value="Genomic_DNA"/>
</dbReference>
<comment type="caution">
    <text evidence="1">The sequence shown here is derived from an EMBL/GenBank/DDBJ whole genome shotgun (WGS) entry which is preliminary data.</text>
</comment>